<evidence type="ECO:0000256" key="7">
    <source>
        <dbReference type="SAM" id="Phobius"/>
    </source>
</evidence>
<dbReference type="Gene3D" id="1.20.1250.20">
    <property type="entry name" value="MFS general substrate transporter like domains"/>
    <property type="match status" value="1"/>
</dbReference>
<sequence length="92" mass="9982">MLRTIRMAWGTPGCVLLLGGNFVVALGTTAVLPYLAVYLSGEQRFSQVMIAIAISVRFWAQQSLMLPGGWCSDRLGPVRALRLGLAVRALAY</sequence>
<evidence type="ECO:0000256" key="1">
    <source>
        <dbReference type="ARBA" id="ARBA00004651"/>
    </source>
</evidence>
<feature type="transmembrane region" description="Helical" evidence="7">
    <location>
        <begin position="12"/>
        <end position="38"/>
    </location>
</feature>
<evidence type="ECO:0000313" key="9">
    <source>
        <dbReference type="Proteomes" id="UP001597024"/>
    </source>
</evidence>
<accession>A0ABW3DN07</accession>
<keyword evidence="6 7" id="KW-0472">Membrane</keyword>
<evidence type="ECO:0008006" key="10">
    <source>
        <dbReference type="Google" id="ProtNLM"/>
    </source>
</evidence>
<protein>
    <recommendedName>
        <fullName evidence="10">Major facilitator superfamily (MFS) profile domain-containing protein</fullName>
    </recommendedName>
</protein>
<proteinExistence type="predicted"/>
<comment type="subcellular location">
    <subcellularLocation>
        <location evidence="1">Cell membrane</location>
        <topology evidence="1">Multi-pass membrane protein</topology>
    </subcellularLocation>
</comment>
<evidence type="ECO:0000256" key="4">
    <source>
        <dbReference type="ARBA" id="ARBA00022692"/>
    </source>
</evidence>
<evidence type="ECO:0000256" key="3">
    <source>
        <dbReference type="ARBA" id="ARBA00022475"/>
    </source>
</evidence>
<keyword evidence="3" id="KW-1003">Cell membrane</keyword>
<keyword evidence="4 7" id="KW-0812">Transmembrane</keyword>
<dbReference type="PANTHER" id="PTHR23517:SF2">
    <property type="entry name" value="MULTIDRUG RESISTANCE PROTEIN MDTH"/>
    <property type="match status" value="1"/>
</dbReference>
<reference evidence="9" key="1">
    <citation type="journal article" date="2019" name="Int. J. Syst. Evol. Microbiol.">
        <title>The Global Catalogue of Microorganisms (GCM) 10K type strain sequencing project: providing services to taxonomists for standard genome sequencing and annotation.</title>
        <authorList>
            <consortium name="The Broad Institute Genomics Platform"/>
            <consortium name="The Broad Institute Genome Sequencing Center for Infectious Disease"/>
            <person name="Wu L."/>
            <person name="Ma J."/>
        </authorList>
    </citation>
    <scope>NUCLEOTIDE SEQUENCE [LARGE SCALE GENOMIC DNA]</scope>
    <source>
        <strain evidence="9">CCUG 62974</strain>
    </source>
</reference>
<dbReference type="EMBL" id="JBHTHX010000320">
    <property type="protein sequence ID" value="MFD0885258.1"/>
    <property type="molecule type" value="Genomic_DNA"/>
</dbReference>
<evidence type="ECO:0000256" key="6">
    <source>
        <dbReference type="ARBA" id="ARBA00023136"/>
    </source>
</evidence>
<dbReference type="Proteomes" id="UP001597024">
    <property type="component" value="Unassembled WGS sequence"/>
</dbReference>
<organism evidence="8 9">
    <name type="scientific">Streptosporangium algeriense</name>
    <dbReference type="NCBI Taxonomy" id="1682748"/>
    <lineage>
        <taxon>Bacteria</taxon>
        <taxon>Bacillati</taxon>
        <taxon>Actinomycetota</taxon>
        <taxon>Actinomycetes</taxon>
        <taxon>Streptosporangiales</taxon>
        <taxon>Streptosporangiaceae</taxon>
        <taxon>Streptosporangium</taxon>
    </lineage>
</organism>
<evidence type="ECO:0000313" key="8">
    <source>
        <dbReference type="EMBL" id="MFD0885258.1"/>
    </source>
</evidence>
<gene>
    <name evidence="8" type="ORF">ACFQ08_11950</name>
</gene>
<evidence type="ECO:0000256" key="2">
    <source>
        <dbReference type="ARBA" id="ARBA00022448"/>
    </source>
</evidence>
<evidence type="ECO:0000256" key="5">
    <source>
        <dbReference type="ARBA" id="ARBA00022989"/>
    </source>
</evidence>
<name>A0ABW3DN07_9ACTN</name>
<dbReference type="InterPro" id="IPR050171">
    <property type="entry name" value="MFS_Transporters"/>
</dbReference>
<keyword evidence="2" id="KW-0813">Transport</keyword>
<keyword evidence="5 7" id="KW-1133">Transmembrane helix</keyword>
<comment type="caution">
    <text evidence="8">The sequence shown here is derived from an EMBL/GenBank/DDBJ whole genome shotgun (WGS) entry which is preliminary data.</text>
</comment>
<dbReference type="SUPFAM" id="SSF103473">
    <property type="entry name" value="MFS general substrate transporter"/>
    <property type="match status" value="1"/>
</dbReference>
<keyword evidence="9" id="KW-1185">Reference proteome</keyword>
<dbReference type="InterPro" id="IPR036259">
    <property type="entry name" value="MFS_trans_sf"/>
</dbReference>
<feature type="non-terminal residue" evidence="8">
    <location>
        <position position="92"/>
    </location>
</feature>
<dbReference type="PANTHER" id="PTHR23517">
    <property type="entry name" value="RESISTANCE PROTEIN MDTM, PUTATIVE-RELATED-RELATED"/>
    <property type="match status" value="1"/>
</dbReference>